<name>A0A9W8JA51_9AGAR</name>
<evidence type="ECO:0000313" key="2">
    <source>
        <dbReference type="EMBL" id="KAJ2929054.1"/>
    </source>
</evidence>
<evidence type="ECO:0000256" key="1">
    <source>
        <dbReference type="SAM" id="MobiDB-lite"/>
    </source>
</evidence>
<gene>
    <name evidence="2" type="ORF">H1R20_g8039</name>
</gene>
<sequence>MPQSAFVASVPNAQKTQQPPPNHLIPAKPTALPPQVSTQTAAGTVSTPTSRNKGKGNTTAAARSGKAKPAAGPARKASPPSTTPAVSKKGPAMSRSACHASSTSGTTATNRNTTSASKNSPAINHCTTSRNGNTPTAGSNIAHPPSATQNAVAAAQQAIAAAEMEAASEDNPHTSGQARLVTLIQHKNKTLRRELQVLRAQQEQSLHHDNNATKVLPCPRGEAGSRKKGFVLIEAMELDSTPQRWQFYNQILATVRRCIIQAQLPLSERFSSQDTDKIRNIIHLVRHEHHYLCQARFPGCWPVVKMIKLNLRNARKYRKRKDLRFDFDDDDEHEGSDDGDDSNIDPKLTKKCKRSPGAQCDDISSEADVPATAKKLVTREPTPSAFEDIPEDSYDPLGPQALAKLEQKYKLPAFLVGRCLSMLGAPTTSRHVGFGRIIARGPGHRLVGVEKGVAYLDESRNYWVRLPWKSHYIPEAECLDPEDVNQLIMDAAILNSYLTNLRKSYGISDKPTAHNYTHKHLPAVKKITASIPPRLPILSRFSSKPSNGVKIAPNLPVLHLNGSNIPYVPRHTRTSEVPPNATPDAAIYVVEDSDSDDNQITPRPPHSVITDGVSTASGSNFQVSPIESSTGSDSNARRPCPQKMKSRKRKSVNQVMQSSSDEEASAVVRKAPMKPTLSGLGKRFKRARTDNGGNEARPVLMEPARKLQSGERGKMWPRRNEDDETPAMQDHTKKPYLKANKILKRARVEEEDAMDVEDDEGQTM</sequence>
<reference evidence="2" key="1">
    <citation type="submission" date="2022-06" db="EMBL/GenBank/DDBJ databases">
        <title>Genome Sequence of Candolleomyces eurysporus.</title>
        <authorList>
            <person name="Buettner E."/>
        </authorList>
    </citation>
    <scope>NUCLEOTIDE SEQUENCE</scope>
    <source>
        <strain evidence="2">VTCC 930004</strain>
    </source>
</reference>
<feature type="region of interest" description="Disordered" evidence="1">
    <location>
        <begin position="1"/>
        <end position="154"/>
    </location>
</feature>
<accession>A0A9W8JA51</accession>
<dbReference type="OrthoDB" id="10591365at2759"/>
<feature type="compositionally biased region" description="Polar residues" evidence="1">
    <location>
        <begin position="612"/>
        <end position="634"/>
    </location>
</feature>
<protein>
    <submittedName>
        <fullName evidence="2">Uncharacterized protein</fullName>
    </submittedName>
</protein>
<feature type="compositionally biased region" description="Polar residues" evidence="1">
    <location>
        <begin position="35"/>
        <end position="59"/>
    </location>
</feature>
<dbReference type="Proteomes" id="UP001140091">
    <property type="component" value="Unassembled WGS sequence"/>
</dbReference>
<feature type="compositionally biased region" description="Low complexity" evidence="1">
    <location>
        <begin position="60"/>
        <end position="80"/>
    </location>
</feature>
<feature type="compositionally biased region" description="Polar residues" evidence="1">
    <location>
        <begin position="121"/>
        <end position="139"/>
    </location>
</feature>
<feature type="region of interest" description="Disordered" evidence="1">
    <location>
        <begin position="593"/>
        <end position="738"/>
    </location>
</feature>
<dbReference type="AlphaFoldDB" id="A0A9W8JA51"/>
<feature type="compositionally biased region" description="Acidic residues" evidence="1">
    <location>
        <begin position="327"/>
        <end position="343"/>
    </location>
</feature>
<evidence type="ECO:0000313" key="3">
    <source>
        <dbReference type="Proteomes" id="UP001140091"/>
    </source>
</evidence>
<keyword evidence="3" id="KW-1185">Reference proteome</keyword>
<feature type="compositionally biased region" description="Low complexity" evidence="1">
    <location>
        <begin position="100"/>
        <end position="120"/>
    </location>
</feature>
<comment type="caution">
    <text evidence="2">The sequence shown here is derived from an EMBL/GenBank/DDBJ whole genome shotgun (WGS) entry which is preliminary data.</text>
</comment>
<feature type="compositionally biased region" description="Basic and acidic residues" evidence="1">
    <location>
        <begin position="703"/>
        <end position="721"/>
    </location>
</feature>
<organism evidence="2 3">
    <name type="scientific">Candolleomyces eurysporus</name>
    <dbReference type="NCBI Taxonomy" id="2828524"/>
    <lineage>
        <taxon>Eukaryota</taxon>
        <taxon>Fungi</taxon>
        <taxon>Dikarya</taxon>
        <taxon>Basidiomycota</taxon>
        <taxon>Agaricomycotina</taxon>
        <taxon>Agaricomycetes</taxon>
        <taxon>Agaricomycetidae</taxon>
        <taxon>Agaricales</taxon>
        <taxon>Agaricineae</taxon>
        <taxon>Psathyrellaceae</taxon>
        <taxon>Candolleomyces</taxon>
    </lineage>
</organism>
<proteinExistence type="predicted"/>
<feature type="region of interest" description="Disordered" evidence="1">
    <location>
        <begin position="327"/>
        <end position="393"/>
    </location>
</feature>
<feature type="non-terminal residue" evidence="2">
    <location>
        <position position="764"/>
    </location>
</feature>
<dbReference type="EMBL" id="JANBPK010000904">
    <property type="protein sequence ID" value="KAJ2929054.1"/>
    <property type="molecule type" value="Genomic_DNA"/>
</dbReference>